<gene>
    <name evidence="2" type="ORF">EYS42_10340</name>
</gene>
<dbReference type="OrthoDB" id="8902961at2"/>
<dbReference type="EMBL" id="SIXI01000004">
    <property type="protein sequence ID" value="TBO30099.1"/>
    <property type="molecule type" value="Genomic_DNA"/>
</dbReference>
<name>A0A4Q9H0X7_9BURK</name>
<keyword evidence="3" id="KW-1185">Reference proteome</keyword>
<evidence type="ECO:0000313" key="2">
    <source>
        <dbReference type="EMBL" id="TBO30099.1"/>
    </source>
</evidence>
<dbReference type="AlphaFoldDB" id="A0A4Q9H0X7"/>
<comment type="caution">
    <text evidence="2">The sequence shown here is derived from an EMBL/GenBank/DDBJ whole genome shotgun (WGS) entry which is preliminary data.</text>
</comment>
<organism evidence="2 3">
    <name type="scientific">Aquabacterium lacunae</name>
    <dbReference type="NCBI Taxonomy" id="2528630"/>
    <lineage>
        <taxon>Bacteria</taxon>
        <taxon>Pseudomonadati</taxon>
        <taxon>Pseudomonadota</taxon>
        <taxon>Betaproteobacteria</taxon>
        <taxon>Burkholderiales</taxon>
        <taxon>Aquabacterium</taxon>
    </lineage>
</organism>
<protein>
    <recommendedName>
        <fullName evidence="1">Ice-binding protein C-terminal domain-containing protein</fullName>
    </recommendedName>
</protein>
<sequence>MTALVLASCQVQAADLLYTFDSGAQGFVANGATLVHQPGFLSLRDIDDSDMVVVLPAADLGDWSRFVDGTFAFDAINLNGAATDWGTFGTLRIESGSTVVERDVVPQAAPAAQWTTYRTTLDGATWASVLGNVTRVTLMLESHIGWDSTSGYELNGLDNVRVSAVPEPQAWALGLVGVALVAGMARRRQRAA</sequence>
<dbReference type="Pfam" id="PF07589">
    <property type="entry name" value="PEP-CTERM"/>
    <property type="match status" value="1"/>
</dbReference>
<proteinExistence type="predicted"/>
<reference evidence="2 3" key="1">
    <citation type="submission" date="2019-02" db="EMBL/GenBank/DDBJ databases">
        <title>Aquabacterium sp. strain KMB7.</title>
        <authorList>
            <person name="Chen W.-M."/>
        </authorList>
    </citation>
    <scope>NUCLEOTIDE SEQUENCE [LARGE SCALE GENOMIC DNA]</scope>
    <source>
        <strain evidence="2 3">KMB7</strain>
    </source>
</reference>
<evidence type="ECO:0000313" key="3">
    <source>
        <dbReference type="Proteomes" id="UP000292120"/>
    </source>
</evidence>
<evidence type="ECO:0000259" key="1">
    <source>
        <dbReference type="Pfam" id="PF07589"/>
    </source>
</evidence>
<dbReference type="Proteomes" id="UP000292120">
    <property type="component" value="Unassembled WGS sequence"/>
</dbReference>
<accession>A0A4Q9H0X7</accession>
<feature type="domain" description="Ice-binding protein C-terminal" evidence="1">
    <location>
        <begin position="164"/>
        <end position="188"/>
    </location>
</feature>
<dbReference type="InterPro" id="IPR013424">
    <property type="entry name" value="Ice-binding_C"/>
</dbReference>
<dbReference type="RefSeq" id="WP_130968093.1">
    <property type="nucleotide sequence ID" value="NZ_SIXI01000004.1"/>
</dbReference>